<reference evidence="9 10" key="1">
    <citation type="submission" date="2019-08" db="EMBL/GenBank/DDBJ databases">
        <title>Deep-cultivation of Planctomycetes and their phenomic and genomic characterization uncovers novel biology.</title>
        <authorList>
            <person name="Wiegand S."/>
            <person name="Jogler M."/>
            <person name="Boedeker C."/>
            <person name="Pinto D."/>
            <person name="Vollmers J."/>
            <person name="Rivas-Marin E."/>
            <person name="Kohn T."/>
            <person name="Peeters S.H."/>
            <person name="Heuer A."/>
            <person name="Rast P."/>
            <person name="Oberbeckmann S."/>
            <person name="Bunk B."/>
            <person name="Jeske O."/>
            <person name="Meyerdierks A."/>
            <person name="Storesund J.E."/>
            <person name="Kallscheuer N."/>
            <person name="Luecker S."/>
            <person name="Lage O.M."/>
            <person name="Pohl T."/>
            <person name="Merkel B.J."/>
            <person name="Hornburger P."/>
            <person name="Mueller R.-W."/>
            <person name="Bruemmer F."/>
            <person name="Labrenz M."/>
            <person name="Spormann A.M."/>
            <person name="Op Den Camp H."/>
            <person name="Overmann J."/>
            <person name="Amann R."/>
            <person name="Jetten M.S.M."/>
            <person name="Mascher T."/>
            <person name="Medema M.H."/>
            <person name="Devos D.P."/>
            <person name="Kaster A.-K."/>
            <person name="Ovreas L."/>
            <person name="Rohde M."/>
            <person name="Galperin M.Y."/>
            <person name="Jogler C."/>
        </authorList>
    </citation>
    <scope>NUCLEOTIDE SEQUENCE [LARGE SCALE GENOMIC DNA]</scope>
    <source>
        <strain evidence="9 10">LF1</strain>
    </source>
</reference>
<dbReference type="PANTHER" id="PTHR33406:SF6">
    <property type="entry name" value="MEMBRANE PROTEIN YDGH-RELATED"/>
    <property type="match status" value="1"/>
</dbReference>
<evidence type="ECO:0000256" key="2">
    <source>
        <dbReference type="ARBA" id="ARBA00010157"/>
    </source>
</evidence>
<evidence type="ECO:0000256" key="3">
    <source>
        <dbReference type="ARBA" id="ARBA00022475"/>
    </source>
</evidence>
<feature type="transmembrane region" description="Helical" evidence="7">
    <location>
        <begin position="759"/>
        <end position="783"/>
    </location>
</feature>
<dbReference type="AlphaFoldDB" id="A0A5B1CNR5"/>
<keyword evidence="6 7" id="KW-0472">Membrane</keyword>
<dbReference type="SUPFAM" id="SSF82866">
    <property type="entry name" value="Multidrug efflux transporter AcrB transmembrane domain"/>
    <property type="match status" value="2"/>
</dbReference>
<feature type="transmembrane region" description="Helical" evidence="7">
    <location>
        <begin position="416"/>
        <end position="447"/>
    </location>
</feature>
<feature type="transmembrane region" description="Helical" evidence="7">
    <location>
        <begin position="841"/>
        <end position="866"/>
    </location>
</feature>
<dbReference type="GO" id="GO:0005886">
    <property type="term" value="C:plasma membrane"/>
    <property type="evidence" value="ECO:0007669"/>
    <property type="project" value="UniProtKB-SubCell"/>
</dbReference>
<evidence type="ECO:0000259" key="8">
    <source>
        <dbReference type="Pfam" id="PF03176"/>
    </source>
</evidence>
<comment type="caution">
    <text evidence="9">The sequence shown here is derived from an EMBL/GenBank/DDBJ whole genome shotgun (WGS) entry which is preliminary data.</text>
</comment>
<feature type="transmembrane region" description="Helical" evidence="7">
    <location>
        <begin position="886"/>
        <end position="914"/>
    </location>
</feature>
<dbReference type="InterPro" id="IPR004869">
    <property type="entry name" value="MMPL_dom"/>
</dbReference>
<dbReference type="EMBL" id="VRLW01000001">
    <property type="protein sequence ID" value="KAA1260914.1"/>
    <property type="molecule type" value="Genomic_DNA"/>
</dbReference>
<keyword evidence="5 7" id="KW-1133">Transmembrane helix</keyword>
<dbReference type="PANTHER" id="PTHR33406">
    <property type="entry name" value="MEMBRANE PROTEIN MJ1562-RELATED"/>
    <property type="match status" value="1"/>
</dbReference>
<organism evidence="9 10">
    <name type="scientific">Rubripirellula obstinata</name>
    <dbReference type="NCBI Taxonomy" id="406547"/>
    <lineage>
        <taxon>Bacteria</taxon>
        <taxon>Pseudomonadati</taxon>
        <taxon>Planctomycetota</taxon>
        <taxon>Planctomycetia</taxon>
        <taxon>Pirellulales</taxon>
        <taxon>Pirellulaceae</taxon>
        <taxon>Rubripirellula</taxon>
    </lineage>
</organism>
<comment type="similarity">
    <text evidence="2">Belongs to the resistance-nodulation-cell division (RND) (TC 2.A.6) family. MmpL subfamily.</text>
</comment>
<evidence type="ECO:0000256" key="4">
    <source>
        <dbReference type="ARBA" id="ARBA00022692"/>
    </source>
</evidence>
<gene>
    <name evidence="9" type="primary">ydgH</name>
    <name evidence="9" type="ORF">LF1_34560</name>
</gene>
<evidence type="ECO:0000256" key="1">
    <source>
        <dbReference type="ARBA" id="ARBA00004651"/>
    </source>
</evidence>
<comment type="subcellular location">
    <subcellularLocation>
        <location evidence="1">Cell membrane</location>
        <topology evidence="1">Multi-pass membrane protein</topology>
    </subcellularLocation>
</comment>
<protein>
    <submittedName>
        <fullName evidence="9">Putative membrane protein YdgH</fullName>
    </submittedName>
</protein>
<keyword evidence="3" id="KW-1003">Cell membrane</keyword>
<dbReference type="RefSeq" id="WP_068266191.1">
    <property type="nucleotide sequence ID" value="NZ_LWSK01000111.1"/>
</dbReference>
<proteinExistence type="inferred from homology"/>
<sequence>MPLKFQHRSLPNRWVQWVIKHPILVVLAWVLLAVTLRVAAPNWKSVALDGDFEYLPAEMTSVAGGRLLDEAFPGERSRSQIVLVLARNKDKESASEFSKTDRTVGYDLLRRLYHNLGVVSWRRAIESGYQGGPIVADSSPEPWLNLAKDAFDASISADEKFYEQIADQVPDDEPTLTKPRMAIAYWDRGKLLESIGGFPEIVSKDFEAALVLKPDLPSVSVPIDERAIDPWRSMLDVLSWNDPVIGSQLRSDGARLAVMQLSSELAATGNIATVEAVKALVADVMDYSSRYTEPGIHLEITGSAATGGETLAAARDAIRYTELITVVMILVILAWVYRAPLLIVIPMVSIGVAVLVSTSLVALLSDWSMREVVPWLDMRLFTTSRIFIVVILFGAGTDYCLFLISRVREEAATADWLQACATSLSSVLGALVGSAMTTVVGLGMLWVAEFGKFHYTGPVIAICLLVGLLVCTTLTPALLALIGPASFWPAQIKPSHAPPVSLMGDRNSDSDSGGIWAVIALTLTRRPFLTLFSGLFLLCIPAAYGLKNEKSVTYDLSSQLSSNAGSRVGLRLLSEHFDIGKINPVTLLIVQPDDVDRKTLETQSKELAKQIYELEGVLTVRTADDPLGDFSPSQEMGLLSSAAWKRRALRNHRVSKRYFFSSVQPYENRLARLDVTMDGDPFSIETAATVTKLEQFLIKKTESESSDFSGATVLLAGTTPSIIDLRSVTLRDNRRIKIVVVLAVFLVLLLVIRRVLLCSYLIVTVLISYYATLGLTILFFRFAYGDDYVGLDWKLPLFLFVILVAIGQDYNVYLVTRIVEEERRLGWVAALRRAVMRTGSIITACGLVMAATFFSMTASAWLPPIAEAFGFTTSSNDAMLRGIVELGFALGLGVLIDTFYVRTILVPSFVAAIGKWRQSREKNRLREQATNASS</sequence>
<dbReference type="Proteomes" id="UP000322699">
    <property type="component" value="Unassembled WGS sequence"/>
</dbReference>
<feature type="domain" description="Membrane transport protein MMPL" evidence="8">
    <location>
        <begin position="157"/>
        <end position="528"/>
    </location>
</feature>
<feature type="transmembrane region" description="Helical" evidence="7">
    <location>
        <begin position="317"/>
        <end position="337"/>
    </location>
</feature>
<dbReference type="Gene3D" id="1.20.1640.10">
    <property type="entry name" value="Multidrug efflux transporter AcrB transmembrane domain"/>
    <property type="match status" value="2"/>
</dbReference>
<keyword evidence="10" id="KW-1185">Reference proteome</keyword>
<accession>A0A5B1CNR5</accession>
<feature type="transmembrane region" description="Helical" evidence="7">
    <location>
        <begin position="344"/>
        <end position="364"/>
    </location>
</feature>
<name>A0A5B1CNR5_9BACT</name>
<dbReference type="Pfam" id="PF03176">
    <property type="entry name" value="MMPL"/>
    <property type="match status" value="3"/>
</dbReference>
<evidence type="ECO:0000313" key="9">
    <source>
        <dbReference type="EMBL" id="KAA1260914.1"/>
    </source>
</evidence>
<feature type="transmembrane region" description="Helical" evidence="7">
    <location>
        <begin position="528"/>
        <end position="546"/>
    </location>
</feature>
<evidence type="ECO:0000313" key="10">
    <source>
        <dbReference type="Proteomes" id="UP000322699"/>
    </source>
</evidence>
<dbReference type="InterPro" id="IPR050545">
    <property type="entry name" value="Mycobact_MmpL"/>
</dbReference>
<feature type="transmembrane region" description="Helical" evidence="7">
    <location>
        <begin position="384"/>
        <end position="404"/>
    </location>
</feature>
<evidence type="ECO:0000256" key="7">
    <source>
        <dbReference type="SAM" id="Phobius"/>
    </source>
</evidence>
<feature type="domain" description="Membrane transport protein MMPL" evidence="8">
    <location>
        <begin position="620"/>
        <end position="860"/>
    </location>
</feature>
<dbReference type="OrthoDB" id="9782006at2"/>
<feature type="transmembrane region" description="Helical" evidence="7">
    <location>
        <begin position="795"/>
        <end position="815"/>
    </location>
</feature>
<evidence type="ECO:0000256" key="5">
    <source>
        <dbReference type="ARBA" id="ARBA00022989"/>
    </source>
</evidence>
<feature type="domain" description="Membrane transport protein MMPL" evidence="8">
    <location>
        <begin position="880"/>
        <end position="926"/>
    </location>
</feature>
<keyword evidence="4 7" id="KW-0812">Transmembrane</keyword>
<feature type="transmembrane region" description="Helical" evidence="7">
    <location>
        <begin position="459"/>
        <end position="483"/>
    </location>
</feature>
<feature type="transmembrane region" description="Helical" evidence="7">
    <location>
        <begin position="736"/>
        <end position="752"/>
    </location>
</feature>
<evidence type="ECO:0000256" key="6">
    <source>
        <dbReference type="ARBA" id="ARBA00023136"/>
    </source>
</evidence>